<keyword evidence="2" id="KW-0812">Transmembrane</keyword>
<dbReference type="OrthoDB" id="9775975at2"/>
<feature type="transmembrane region" description="Helical" evidence="2">
    <location>
        <begin position="150"/>
        <end position="169"/>
    </location>
</feature>
<dbReference type="EMBL" id="SHMG01000001">
    <property type="protein sequence ID" value="TAA46535.1"/>
    <property type="molecule type" value="Genomic_DNA"/>
</dbReference>
<sequence length="434" mass="47289">MSPAAALAHANPHVRTRPPVGPVSVPLAPHLRPAVRPREPRSPHTHRAPPFGALDLNAPVAPPRAGSRIEALDFVRGICLLVIAFDHTSSFARKLGYDGREWFTPTMLGYSSAAELFLFVSGALIGILHTRPGVTFAQRFVRLSHRAGHLYLYNALAFVALLAICSIMLPSSLEALGLADHVQRPDDSALSFLLLANSPPLLDILSLYVAYLLVSIVFVPLAQRAAPLAFGLTLGLYLLCQLPAARAALGLHGEGYGLNPFAWQLCFMGGLLCGRLGVLDRLERWMQRPAAAVAVLGALALATVAFVADRKLGLSDAWWWDKHQLGLLRIPHAALVLAAYFWLSAALRDRRMPRPALALHEVFASMGRHSLEVFTAGILLTYAAALLVDRLDLGTSGYFLTLLCLATVLWGFSRYLAWRRRVARPRTAQPAPSR</sequence>
<feature type="transmembrane region" description="Helical" evidence="2">
    <location>
        <begin position="290"/>
        <end position="308"/>
    </location>
</feature>
<reference evidence="3 4" key="1">
    <citation type="submission" date="2019-02" db="EMBL/GenBank/DDBJ databases">
        <title>WGS of Pseudoxanthomonas species novum from clinical isolates.</title>
        <authorList>
            <person name="Bernier A.-M."/>
            <person name="Bernard K."/>
            <person name="Vachon A."/>
        </authorList>
    </citation>
    <scope>NUCLEOTIDE SEQUENCE [LARGE SCALE GENOMIC DNA]</scope>
    <source>
        <strain evidence="3 4">NML130969</strain>
    </source>
</reference>
<evidence type="ECO:0000313" key="4">
    <source>
        <dbReference type="Proteomes" id="UP000294164"/>
    </source>
</evidence>
<comment type="caution">
    <text evidence="3">The sequence shown here is derived from an EMBL/GenBank/DDBJ whole genome shotgun (WGS) entry which is preliminary data.</text>
</comment>
<feature type="transmembrane region" description="Helical" evidence="2">
    <location>
        <begin position="201"/>
        <end position="221"/>
    </location>
</feature>
<feature type="transmembrane region" description="Helical" evidence="2">
    <location>
        <begin position="228"/>
        <end position="249"/>
    </location>
</feature>
<accession>A0A4Q8MA26</accession>
<dbReference type="Proteomes" id="UP000294164">
    <property type="component" value="Unassembled WGS sequence"/>
</dbReference>
<keyword evidence="2" id="KW-1133">Transmembrane helix</keyword>
<gene>
    <name evidence="3" type="ORF">EA655_02325</name>
</gene>
<feature type="transmembrane region" description="Helical" evidence="2">
    <location>
        <begin position="107"/>
        <end position="129"/>
    </location>
</feature>
<dbReference type="PANTHER" id="PTHR38592">
    <property type="entry name" value="BLL4819 PROTEIN"/>
    <property type="match status" value="1"/>
</dbReference>
<dbReference type="Pfam" id="PF10129">
    <property type="entry name" value="OpgC_C"/>
    <property type="match status" value="1"/>
</dbReference>
<keyword evidence="2" id="KW-0472">Membrane</keyword>
<feature type="region of interest" description="Disordered" evidence="1">
    <location>
        <begin position="1"/>
        <end position="53"/>
    </location>
</feature>
<evidence type="ECO:0000313" key="3">
    <source>
        <dbReference type="EMBL" id="TAA46535.1"/>
    </source>
</evidence>
<proteinExistence type="predicted"/>
<evidence type="ECO:0000256" key="1">
    <source>
        <dbReference type="SAM" id="MobiDB-lite"/>
    </source>
</evidence>
<dbReference type="PANTHER" id="PTHR38592:SF3">
    <property type="entry name" value="BLL4819 PROTEIN"/>
    <property type="match status" value="1"/>
</dbReference>
<feature type="transmembrane region" description="Helical" evidence="2">
    <location>
        <begin position="328"/>
        <end position="347"/>
    </location>
</feature>
<name>A0A4Q8MA26_9GAMM</name>
<feature type="transmembrane region" description="Helical" evidence="2">
    <location>
        <begin position="373"/>
        <end position="391"/>
    </location>
</feature>
<feature type="transmembrane region" description="Helical" evidence="2">
    <location>
        <begin position="261"/>
        <end position="278"/>
    </location>
</feature>
<organism evidence="3 4">
    <name type="scientific">Pseudoxanthomonas winnipegensis</name>
    <dbReference type="NCBI Taxonomy" id="2480810"/>
    <lineage>
        <taxon>Bacteria</taxon>
        <taxon>Pseudomonadati</taxon>
        <taxon>Pseudomonadota</taxon>
        <taxon>Gammaproteobacteria</taxon>
        <taxon>Lysobacterales</taxon>
        <taxon>Lysobacteraceae</taxon>
        <taxon>Pseudoxanthomonas</taxon>
    </lineage>
</organism>
<dbReference type="AlphaFoldDB" id="A0A4Q8MA26"/>
<protein>
    <submittedName>
        <fullName evidence="3">DUF1624 domain-containing protein</fullName>
    </submittedName>
</protein>
<dbReference type="InterPro" id="IPR014550">
    <property type="entry name" value="UCP028704_OpgC"/>
</dbReference>
<evidence type="ECO:0000256" key="2">
    <source>
        <dbReference type="SAM" id="Phobius"/>
    </source>
</evidence>
<feature type="transmembrane region" description="Helical" evidence="2">
    <location>
        <begin position="397"/>
        <end position="417"/>
    </location>
</feature>